<comment type="caution">
    <text evidence="8">The sequence shown here is derived from an EMBL/GenBank/DDBJ whole genome shotgun (WGS) entry which is preliminary data.</text>
</comment>
<name>A0A0G0AR25_9BACT</name>
<proteinExistence type="predicted"/>
<feature type="transmembrane region" description="Helical" evidence="7">
    <location>
        <begin position="6"/>
        <end position="25"/>
    </location>
</feature>
<dbReference type="Pfam" id="PF02618">
    <property type="entry name" value="YceG"/>
    <property type="match status" value="1"/>
</dbReference>
<keyword evidence="3 7" id="KW-1133">Transmembrane helix</keyword>
<evidence type="ECO:0000256" key="4">
    <source>
        <dbReference type="ARBA" id="ARBA00023136"/>
    </source>
</evidence>
<evidence type="ECO:0000256" key="7">
    <source>
        <dbReference type="SAM" id="Phobius"/>
    </source>
</evidence>
<keyword evidence="4 7" id="KW-0472">Membrane</keyword>
<keyword evidence="2 7" id="KW-0812">Transmembrane</keyword>
<keyword evidence="1" id="KW-1003">Cell membrane</keyword>
<keyword evidence="6" id="KW-0961">Cell wall biogenesis/degradation</keyword>
<evidence type="ECO:0000256" key="2">
    <source>
        <dbReference type="ARBA" id="ARBA00022692"/>
    </source>
</evidence>
<evidence type="ECO:0000313" key="9">
    <source>
        <dbReference type="Proteomes" id="UP000034927"/>
    </source>
</evidence>
<evidence type="ECO:0008006" key="10">
    <source>
        <dbReference type="Google" id="ProtNLM"/>
    </source>
</evidence>
<organism evidence="8 9">
    <name type="scientific">Candidatus Magasanikbacteria bacterium GW2011_GWC2_34_16</name>
    <dbReference type="NCBI Taxonomy" id="1619045"/>
    <lineage>
        <taxon>Bacteria</taxon>
        <taxon>Candidatus Magasanikiibacteriota</taxon>
    </lineage>
</organism>
<dbReference type="GO" id="GO:0071555">
    <property type="term" value="P:cell wall organization"/>
    <property type="evidence" value="ECO:0007669"/>
    <property type="project" value="UniProtKB-KW"/>
</dbReference>
<accession>A0A0G0AR25</accession>
<dbReference type="Proteomes" id="UP000034927">
    <property type="component" value="Unassembled WGS sequence"/>
</dbReference>
<evidence type="ECO:0000256" key="6">
    <source>
        <dbReference type="ARBA" id="ARBA00023316"/>
    </source>
</evidence>
<dbReference type="PANTHER" id="PTHR30518">
    <property type="entry name" value="ENDOLYTIC MUREIN TRANSGLYCOSYLASE"/>
    <property type="match status" value="1"/>
</dbReference>
<dbReference type="InterPro" id="IPR003770">
    <property type="entry name" value="MLTG-like"/>
</dbReference>
<evidence type="ECO:0000256" key="1">
    <source>
        <dbReference type="ARBA" id="ARBA00022475"/>
    </source>
</evidence>
<sequence length="279" mass="31986">MNNKKINLILIGFIIATLAGGFWYYRRTHPKYVPLPPRPEVTLTIIPGWNLRQVAEYLVNKGFASSTSQVYRYTGEPAKVYSKPWNTEIPSLANDFANRPPLQSFEGYLAPDTYQVYKDAALREIIVKLLLQRNDEVDYQEIRRIEKESGHSWHEILTMASLVEKEARTPEDMALVADIFWRRNKIKWALQSCATVNYITGKNDPAVSGKDKAIDSLYNTYKYPGLPPGPISNPGLVAITAVLYPTQNNYWYFMSDTDGKMHYAKTLEEHGLNRARFLN</sequence>
<keyword evidence="5" id="KW-0456">Lyase</keyword>
<evidence type="ECO:0000313" key="8">
    <source>
        <dbReference type="EMBL" id="KKP59448.1"/>
    </source>
</evidence>
<dbReference type="AlphaFoldDB" id="A0A0G0AR25"/>
<evidence type="ECO:0000256" key="3">
    <source>
        <dbReference type="ARBA" id="ARBA00022989"/>
    </source>
</evidence>
<gene>
    <name evidence="8" type="ORF">UR53_C0002G0062</name>
</gene>
<protein>
    <recommendedName>
        <fullName evidence="10">Aminodeoxychorismate lyase</fullName>
    </recommendedName>
</protein>
<dbReference type="PANTHER" id="PTHR30518:SF2">
    <property type="entry name" value="ENDOLYTIC MUREIN TRANSGLYCOSYLASE"/>
    <property type="match status" value="1"/>
</dbReference>
<reference evidence="8 9" key="1">
    <citation type="journal article" date="2015" name="Nature">
        <title>rRNA introns, odd ribosomes, and small enigmatic genomes across a large radiation of phyla.</title>
        <authorList>
            <person name="Brown C.T."/>
            <person name="Hug L.A."/>
            <person name="Thomas B.C."/>
            <person name="Sharon I."/>
            <person name="Castelle C.J."/>
            <person name="Singh A."/>
            <person name="Wilkins M.J."/>
            <person name="Williams K.H."/>
            <person name="Banfield J.F."/>
        </authorList>
    </citation>
    <scope>NUCLEOTIDE SEQUENCE [LARGE SCALE GENOMIC DNA]</scope>
</reference>
<dbReference type="PATRIC" id="fig|1619045.3.peg.226"/>
<dbReference type="GO" id="GO:0016829">
    <property type="term" value="F:lyase activity"/>
    <property type="evidence" value="ECO:0007669"/>
    <property type="project" value="UniProtKB-KW"/>
</dbReference>
<dbReference type="EMBL" id="LBPO01000002">
    <property type="protein sequence ID" value="KKP59448.1"/>
    <property type="molecule type" value="Genomic_DNA"/>
</dbReference>
<dbReference type="NCBIfam" id="TIGR00247">
    <property type="entry name" value="endolytic transglycosylase MltG"/>
    <property type="match status" value="1"/>
</dbReference>
<evidence type="ECO:0000256" key="5">
    <source>
        <dbReference type="ARBA" id="ARBA00023239"/>
    </source>
</evidence>